<dbReference type="FunFam" id="2.10.25.10:FF:000005">
    <property type="entry name" value="Fibrillin 2"/>
    <property type="match status" value="2"/>
</dbReference>
<dbReference type="InterPro" id="IPR055088">
    <property type="entry name" value="Fibulin_C"/>
</dbReference>
<dbReference type="Pfam" id="PF22914">
    <property type="entry name" value="Fibulin_C"/>
    <property type="match status" value="1"/>
</dbReference>
<dbReference type="PROSITE" id="PS50026">
    <property type="entry name" value="EGF_3"/>
    <property type="match status" value="5"/>
</dbReference>
<dbReference type="InterPro" id="IPR000742">
    <property type="entry name" value="EGF"/>
</dbReference>
<reference evidence="14 15" key="1">
    <citation type="journal article" date="2020" name="Cell">
        <title>Large-Scale Comparative Analyses of Tick Genomes Elucidate Their Genetic Diversity and Vector Capacities.</title>
        <authorList>
            <consortium name="Tick Genome and Microbiome Consortium (TIGMIC)"/>
            <person name="Jia N."/>
            <person name="Wang J."/>
            <person name="Shi W."/>
            <person name="Du L."/>
            <person name="Sun Y."/>
            <person name="Zhan W."/>
            <person name="Jiang J.F."/>
            <person name="Wang Q."/>
            <person name="Zhang B."/>
            <person name="Ji P."/>
            <person name="Bell-Sakyi L."/>
            <person name="Cui X.M."/>
            <person name="Yuan T.T."/>
            <person name="Jiang B.G."/>
            <person name="Yang W.F."/>
            <person name="Lam T.T."/>
            <person name="Chang Q.C."/>
            <person name="Ding S.J."/>
            <person name="Wang X.J."/>
            <person name="Zhu J.G."/>
            <person name="Ruan X.D."/>
            <person name="Zhao L."/>
            <person name="Wei J.T."/>
            <person name="Ye R.Z."/>
            <person name="Que T.C."/>
            <person name="Du C.H."/>
            <person name="Zhou Y.H."/>
            <person name="Cheng J.X."/>
            <person name="Dai P.F."/>
            <person name="Guo W.B."/>
            <person name="Han X.H."/>
            <person name="Huang E.J."/>
            <person name="Li L.F."/>
            <person name="Wei W."/>
            <person name="Gao Y.C."/>
            <person name="Liu J.Z."/>
            <person name="Shao H.Z."/>
            <person name="Wang X."/>
            <person name="Wang C.C."/>
            <person name="Yang T.C."/>
            <person name="Huo Q.B."/>
            <person name="Li W."/>
            <person name="Chen H.Y."/>
            <person name="Chen S.E."/>
            <person name="Zhou L.G."/>
            <person name="Ni X.B."/>
            <person name="Tian J.H."/>
            <person name="Sheng Y."/>
            <person name="Liu T."/>
            <person name="Pan Y.S."/>
            <person name="Xia L.Y."/>
            <person name="Li J."/>
            <person name="Zhao F."/>
            <person name="Cao W.C."/>
        </authorList>
    </citation>
    <scope>NUCLEOTIDE SEQUENCE [LARGE SCALE GENOMIC DNA]</scope>
    <source>
        <strain evidence="14">HaeL-2018</strain>
    </source>
</reference>
<gene>
    <name evidence="14" type="ORF">HPB48_010586</name>
</gene>
<keyword evidence="7" id="KW-0677">Repeat</keyword>
<keyword evidence="10" id="KW-0325">Glycoprotein</keyword>
<organism evidence="14 15">
    <name type="scientific">Haemaphysalis longicornis</name>
    <name type="common">Bush tick</name>
    <dbReference type="NCBI Taxonomy" id="44386"/>
    <lineage>
        <taxon>Eukaryota</taxon>
        <taxon>Metazoa</taxon>
        <taxon>Ecdysozoa</taxon>
        <taxon>Arthropoda</taxon>
        <taxon>Chelicerata</taxon>
        <taxon>Arachnida</taxon>
        <taxon>Acari</taxon>
        <taxon>Parasitiformes</taxon>
        <taxon>Ixodida</taxon>
        <taxon>Ixodoidea</taxon>
        <taxon>Ixodidae</taxon>
        <taxon>Haemaphysalinae</taxon>
        <taxon>Haemaphysalis</taxon>
    </lineage>
</organism>
<proteinExistence type="inferred from homology"/>
<dbReference type="PROSITE" id="PS01186">
    <property type="entry name" value="EGF_2"/>
    <property type="match status" value="5"/>
</dbReference>
<dbReference type="GO" id="GO:0005509">
    <property type="term" value="F:calcium ion binding"/>
    <property type="evidence" value="ECO:0007669"/>
    <property type="project" value="InterPro"/>
</dbReference>
<protein>
    <recommendedName>
        <fullName evidence="13">EGF-like domain-containing protein</fullName>
    </recommendedName>
</protein>
<feature type="domain" description="EGF-like" evidence="13">
    <location>
        <begin position="109"/>
        <end position="152"/>
    </location>
</feature>
<feature type="chain" id="PRO_5039893904" description="EGF-like domain-containing protein" evidence="12">
    <location>
        <begin position="24"/>
        <end position="564"/>
    </location>
</feature>
<evidence type="ECO:0000256" key="9">
    <source>
        <dbReference type="ARBA" id="ARBA00023157"/>
    </source>
</evidence>
<evidence type="ECO:0000256" key="7">
    <source>
        <dbReference type="ARBA" id="ARBA00022737"/>
    </source>
</evidence>
<evidence type="ECO:0000259" key="13">
    <source>
        <dbReference type="PROSITE" id="PS50026"/>
    </source>
</evidence>
<comment type="similarity">
    <text evidence="2">Belongs to the fibulin family.</text>
</comment>
<dbReference type="InterPro" id="IPR018097">
    <property type="entry name" value="EGF_Ca-bd_CS"/>
</dbReference>
<dbReference type="SUPFAM" id="SSF57196">
    <property type="entry name" value="EGF/Laminin"/>
    <property type="match status" value="1"/>
</dbReference>
<feature type="signal peptide" evidence="12">
    <location>
        <begin position="1"/>
        <end position="23"/>
    </location>
</feature>
<dbReference type="InterPro" id="IPR049883">
    <property type="entry name" value="NOTCH1_EGF-like"/>
</dbReference>
<dbReference type="PROSITE" id="PS00010">
    <property type="entry name" value="ASX_HYDROXYL"/>
    <property type="match status" value="5"/>
</dbReference>
<keyword evidence="4" id="KW-0272">Extracellular matrix</keyword>
<evidence type="ECO:0000256" key="10">
    <source>
        <dbReference type="ARBA" id="ARBA00023180"/>
    </source>
</evidence>
<keyword evidence="8" id="KW-0106">Calcium</keyword>
<dbReference type="SUPFAM" id="SSF57184">
    <property type="entry name" value="Growth factor receptor domain"/>
    <property type="match status" value="2"/>
</dbReference>
<comment type="caution">
    <text evidence="14">The sequence shown here is derived from an EMBL/GenBank/DDBJ whole genome shotgun (WGS) entry which is preliminary data.</text>
</comment>
<dbReference type="SMART" id="SM00179">
    <property type="entry name" value="EGF_CA"/>
    <property type="match status" value="6"/>
</dbReference>
<dbReference type="OrthoDB" id="10022113at2759"/>
<dbReference type="SMART" id="SM00181">
    <property type="entry name" value="EGF"/>
    <property type="match status" value="6"/>
</dbReference>
<evidence type="ECO:0000256" key="8">
    <source>
        <dbReference type="ARBA" id="ARBA00022837"/>
    </source>
</evidence>
<dbReference type="Pfam" id="PF00008">
    <property type="entry name" value="EGF"/>
    <property type="match status" value="1"/>
</dbReference>
<dbReference type="InterPro" id="IPR001881">
    <property type="entry name" value="EGF-like_Ca-bd_dom"/>
</dbReference>
<evidence type="ECO:0000313" key="15">
    <source>
        <dbReference type="Proteomes" id="UP000821853"/>
    </source>
</evidence>
<dbReference type="EMBL" id="JABSTR010000011">
    <property type="protein sequence ID" value="KAH9381767.1"/>
    <property type="molecule type" value="Genomic_DNA"/>
</dbReference>
<evidence type="ECO:0000256" key="4">
    <source>
        <dbReference type="ARBA" id="ARBA00022530"/>
    </source>
</evidence>
<keyword evidence="5 11" id="KW-0245">EGF-like domain</keyword>
<comment type="subcellular location">
    <subcellularLocation>
        <location evidence="1">Secreted</location>
        <location evidence="1">Extracellular space</location>
        <location evidence="1">Extracellular matrix</location>
    </subcellularLocation>
</comment>
<feature type="domain" description="EGF-like" evidence="13">
    <location>
        <begin position="340"/>
        <end position="383"/>
    </location>
</feature>
<dbReference type="InterPro" id="IPR000152">
    <property type="entry name" value="EGF-type_Asp/Asn_hydroxyl_site"/>
</dbReference>
<dbReference type="Pfam" id="PF07645">
    <property type="entry name" value="EGF_CA"/>
    <property type="match status" value="4"/>
</dbReference>
<dbReference type="PANTHER" id="PTHR47333">
    <property type="entry name" value="VON WILLEBRAND FACTOR C AND EGF DOMAIN-CONTAINING PROTEIN"/>
    <property type="match status" value="1"/>
</dbReference>
<evidence type="ECO:0000313" key="14">
    <source>
        <dbReference type="EMBL" id="KAH9381767.1"/>
    </source>
</evidence>
<evidence type="ECO:0000256" key="12">
    <source>
        <dbReference type="SAM" id="SignalP"/>
    </source>
</evidence>
<accession>A0A9J6H4N2</accession>
<feature type="domain" description="EGF-like" evidence="13">
    <location>
        <begin position="252"/>
        <end position="295"/>
    </location>
</feature>
<dbReference type="PROSITE" id="PS01187">
    <property type="entry name" value="EGF_CA"/>
    <property type="match status" value="3"/>
</dbReference>
<sequence>MAPYHLLAAAAVLAATAFRGVELTSILRDCETFGECRDTGYRECRSRRWYCAWSGGNWDYDGMTDCQYGVHGCVQDWCGTAPISGTCEPIPTSCRAGYTFDATSQRCEDINECTRSYGRVCCPNSVCINKPGSYECQCKSGFEKGPNGRTCIDINECVLNTHDCQGNQTCVNRNGGFDCKCPSGYRLNSLKECVGVSPLCLVVIGECRRLIASLKLFSTPGLSRHCIIVSTTFSQCLVRSVKAANLIRLFADIDECTSYPRRVCRGQSECVNTPGSYFCECKEGFKMGYDAHTCIDINECVRSFGRVCCFNSECINTPGSYECQCRPGFEKGANGQTCIDIDECTSSPGRVCRGQSECVNTPGSYFCQCKEGFRRGFDAHTCIDINECEQGDVCPGEDEVCVNTMGAYRCSMVHCPHGFTRDSYRKTRCRRVNVNRVDTVACREHPLSVTYSHVALSHNLKLPSSGQQSFFHLRGPRSGYSSIDFDLELVDATTSSSDSDVELATRDHFLLERTSSNEAIVSLVKPLQGPQDVELELRTTVSHHGRCSGTTVSKIFIFVSGKNF</sequence>
<comment type="caution">
    <text evidence="11">Lacks conserved residue(s) required for the propagation of feature annotation.</text>
</comment>
<keyword evidence="3" id="KW-0964">Secreted</keyword>
<dbReference type="PANTHER" id="PTHR47333:SF5">
    <property type="entry name" value="FIBRILLIN-3"/>
    <property type="match status" value="1"/>
</dbReference>
<dbReference type="Gene3D" id="2.10.25.10">
    <property type="entry name" value="Laminin"/>
    <property type="match status" value="6"/>
</dbReference>
<dbReference type="Proteomes" id="UP000821853">
    <property type="component" value="Chromosome 9"/>
</dbReference>
<evidence type="ECO:0000256" key="5">
    <source>
        <dbReference type="ARBA" id="ARBA00022536"/>
    </source>
</evidence>
<dbReference type="VEuPathDB" id="VectorBase:HLOH_040827"/>
<keyword evidence="9" id="KW-1015">Disulfide bond</keyword>
<evidence type="ECO:0000256" key="1">
    <source>
        <dbReference type="ARBA" id="ARBA00004498"/>
    </source>
</evidence>
<dbReference type="FunFam" id="2.10.25.10:FF:000014">
    <property type="entry name" value="Latent-transforming growth factor beta-binding protein 3"/>
    <property type="match status" value="1"/>
</dbReference>
<dbReference type="InterPro" id="IPR026823">
    <property type="entry name" value="cEGF"/>
</dbReference>
<evidence type="ECO:0000256" key="2">
    <source>
        <dbReference type="ARBA" id="ARBA00006127"/>
    </source>
</evidence>
<feature type="domain" description="EGF-like" evidence="13">
    <location>
        <begin position="153"/>
        <end position="194"/>
    </location>
</feature>
<evidence type="ECO:0000256" key="11">
    <source>
        <dbReference type="PROSITE-ProRule" id="PRU00076"/>
    </source>
</evidence>
<dbReference type="FunFam" id="2.10.25.10:FF:000038">
    <property type="entry name" value="Fibrillin 2"/>
    <property type="match status" value="1"/>
</dbReference>
<feature type="domain" description="EGF-like" evidence="13">
    <location>
        <begin position="296"/>
        <end position="339"/>
    </location>
</feature>
<name>A0A9J6H4N2_HAELO</name>
<dbReference type="InterPro" id="IPR009030">
    <property type="entry name" value="Growth_fac_rcpt_cys_sf"/>
</dbReference>
<evidence type="ECO:0000256" key="3">
    <source>
        <dbReference type="ARBA" id="ARBA00022525"/>
    </source>
</evidence>
<dbReference type="InterPro" id="IPR052080">
    <property type="entry name" value="vWF_C/EGF_Fibrillin"/>
</dbReference>
<keyword evidence="15" id="KW-1185">Reference proteome</keyword>
<keyword evidence="6 12" id="KW-0732">Signal</keyword>
<dbReference type="Pfam" id="PF12662">
    <property type="entry name" value="cEGF"/>
    <property type="match status" value="1"/>
</dbReference>
<evidence type="ECO:0000256" key="6">
    <source>
        <dbReference type="ARBA" id="ARBA00022729"/>
    </source>
</evidence>
<dbReference type="CDD" id="cd00054">
    <property type="entry name" value="EGF_CA"/>
    <property type="match status" value="6"/>
</dbReference>
<dbReference type="OMA" id="QSECVNT"/>
<dbReference type="AlphaFoldDB" id="A0A9J6H4N2"/>